<reference evidence="2" key="1">
    <citation type="submission" date="2018-05" db="EMBL/GenBank/DDBJ databases">
        <title>Bacterial isolates from healthy term breastfed infants carrying antibiotic resistance genes.</title>
        <authorList>
            <person name="Casaburi G."/>
        </authorList>
    </citation>
    <scope>NUCLEOTIDE SEQUENCE [LARGE SCALE GENOMIC DNA]</scope>
    <source>
        <strain evidence="2">7084_4</strain>
    </source>
</reference>
<protein>
    <recommendedName>
        <fullName evidence="1">AprE-like beta-barrel domain-containing protein</fullName>
    </recommendedName>
</protein>
<proteinExistence type="predicted"/>
<evidence type="ECO:0000313" key="2">
    <source>
        <dbReference type="EMBL" id="QFG76732.1"/>
    </source>
</evidence>
<dbReference type="EMBL" id="CP029752">
    <property type="protein sequence ID" value="QFG76732.1"/>
    <property type="molecule type" value="Genomic_DNA"/>
</dbReference>
<organism evidence="2">
    <name type="scientific">Raoultella planticola</name>
    <name type="common">Klebsiella planticola</name>
    <dbReference type="NCBI Taxonomy" id="575"/>
    <lineage>
        <taxon>Bacteria</taxon>
        <taxon>Pseudomonadati</taxon>
        <taxon>Pseudomonadota</taxon>
        <taxon>Gammaproteobacteria</taxon>
        <taxon>Enterobacterales</taxon>
        <taxon>Enterobacteriaceae</taxon>
        <taxon>Klebsiella/Raoultella group</taxon>
        <taxon>Raoultella</taxon>
    </lineage>
</organism>
<dbReference type="AlphaFoldDB" id="A0A5P6AA37"/>
<feature type="domain" description="AprE-like beta-barrel" evidence="1">
    <location>
        <begin position="3"/>
        <end position="54"/>
    </location>
</feature>
<gene>
    <name evidence="2" type="ORF">DMB90_11945</name>
</gene>
<name>A0A5P6AA37_RAOPL</name>
<accession>A0A5P6AA37</accession>
<dbReference type="InterPro" id="IPR058982">
    <property type="entry name" value="Beta-barrel_AprE"/>
</dbReference>
<sequence length="60" mass="6676">MGDGELRQVSADAVEDRELGLVYRAVISLKQRTLMVEGEEKLLEPGMQVTGEIKRDAEQS</sequence>
<evidence type="ECO:0000259" key="1">
    <source>
        <dbReference type="Pfam" id="PF26002"/>
    </source>
</evidence>
<dbReference type="Pfam" id="PF26002">
    <property type="entry name" value="Beta-barrel_AprE"/>
    <property type="match status" value="1"/>
</dbReference>